<accession>A0AAW2PJH6</accession>
<protein>
    <submittedName>
        <fullName evidence="2">Uncharacterized protein</fullName>
    </submittedName>
</protein>
<proteinExistence type="predicted"/>
<feature type="region of interest" description="Disordered" evidence="1">
    <location>
        <begin position="1"/>
        <end position="22"/>
    </location>
</feature>
<dbReference type="EMBL" id="JACGWJ010000017">
    <property type="protein sequence ID" value="KAL0355345.1"/>
    <property type="molecule type" value="Genomic_DNA"/>
</dbReference>
<comment type="caution">
    <text evidence="2">The sequence shown here is derived from an EMBL/GenBank/DDBJ whole genome shotgun (WGS) entry which is preliminary data.</text>
</comment>
<organism evidence="2">
    <name type="scientific">Sesamum radiatum</name>
    <name type="common">Black benniseed</name>
    <dbReference type="NCBI Taxonomy" id="300843"/>
    <lineage>
        <taxon>Eukaryota</taxon>
        <taxon>Viridiplantae</taxon>
        <taxon>Streptophyta</taxon>
        <taxon>Embryophyta</taxon>
        <taxon>Tracheophyta</taxon>
        <taxon>Spermatophyta</taxon>
        <taxon>Magnoliopsida</taxon>
        <taxon>eudicotyledons</taxon>
        <taxon>Gunneridae</taxon>
        <taxon>Pentapetalae</taxon>
        <taxon>asterids</taxon>
        <taxon>lamiids</taxon>
        <taxon>Lamiales</taxon>
        <taxon>Pedaliaceae</taxon>
        <taxon>Sesamum</taxon>
    </lineage>
</organism>
<feature type="compositionally biased region" description="Low complexity" evidence="1">
    <location>
        <begin position="1"/>
        <end position="13"/>
    </location>
</feature>
<reference evidence="2" key="1">
    <citation type="submission" date="2020-06" db="EMBL/GenBank/DDBJ databases">
        <authorList>
            <person name="Li T."/>
            <person name="Hu X."/>
            <person name="Zhang T."/>
            <person name="Song X."/>
            <person name="Zhang H."/>
            <person name="Dai N."/>
            <person name="Sheng W."/>
            <person name="Hou X."/>
            <person name="Wei L."/>
        </authorList>
    </citation>
    <scope>NUCLEOTIDE SEQUENCE</scope>
    <source>
        <strain evidence="2">G02</strain>
        <tissue evidence="2">Leaf</tissue>
    </source>
</reference>
<sequence>MSLSISSSEGSTSDGVATRAGANAATCSRITVETICWIAPSMAGDNSFEEVQLYGGSTMGATTLGDGGVCAKATGVDPLAVEIGGILVTTCKA</sequence>
<gene>
    <name evidence="2" type="ORF">Sradi_3981400</name>
</gene>
<dbReference type="AlphaFoldDB" id="A0AAW2PJH6"/>
<reference evidence="2" key="2">
    <citation type="journal article" date="2024" name="Plant">
        <title>Genomic evolution and insights into agronomic trait innovations of Sesamum species.</title>
        <authorList>
            <person name="Miao H."/>
            <person name="Wang L."/>
            <person name="Qu L."/>
            <person name="Liu H."/>
            <person name="Sun Y."/>
            <person name="Le M."/>
            <person name="Wang Q."/>
            <person name="Wei S."/>
            <person name="Zheng Y."/>
            <person name="Lin W."/>
            <person name="Duan Y."/>
            <person name="Cao H."/>
            <person name="Xiong S."/>
            <person name="Wang X."/>
            <person name="Wei L."/>
            <person name="Li C."/>
            <person name="Ma Q."/>
            <person name="Ju M."/>
            <person name="Zhao R."/>
            <person name="Li G."/>
            <person name="Mu C."/>
            <person name="Tian Q."/>
            <person name="Mei H."/>
            <person name="Zhang T."/>
            <person name="Gao T."/>
            <person name="Zhang H."/>
        </authorList>
    </citation>
    <scope>NUCLEOTIDE SEQUENCE</scope>
    <source>
        <strain evidence="2">G02</strain>
    </source>
</reference>
<evidence type="ECO:0000256" key="1">
    <source>
        <dbReference type="SAM" id="MobiDB-lite"/>
    </source>
</evidence>
<name>A0AAW2PJH6_SESRA</name>
<evidence type="ECO:0000313" key="2">
    <source>
        <dbReference type="EMBL" id="KAL0355345.1"/>
    </source>
</evidence>